<feature type="region of interest" description="Disordered" evidence="1">
    <location>
        <begin position="122"/>
        <end position="143"/>
    </location>
</feature>
<protein>
    <submittedName>
        <fullName evidence="2">Uncharacterized protein</fullName>
    </submittedName>
</protein>
<feature type="compositionally biased region" description="Basic and acidic residues" evidence="1">
    <location>
        <begin position="128"/>
        <end position="143"/>
    </location>
</feature>
<dbReference type="Proteomes" id="UP001589870">
    <property type="component" value="Unassembled WGS sequence"/>
</dbReference>
<evidence type="ECO:0000256" key="1">
    <source>
        <dbReference type="SAM" id="MobiDB-lite"/>
    </source>
</evidence>
<name>A0ABV6UDU1_9ACTN</name>
<dbReference type="RefSeq" id="WP_394304295.1">
    <property type="nucleotide sequence ID" value="NZ_JBHMQT010000072.1"/>
</dbReference>
<gene>
    <name evidence="2" type="ORF">ACFHYQ_28810</name>
</gene>
<organism evidence="2 3">
    <name type="scientific">Sphaerimonospora cavernae</name>
    <dbReference type="NCBI Taxonomy" id="1740611"/>
    <lineage>
        <taxon>Bacteria</taxon>
        <taxon>Bacillati</taxon>
        <taxon>Actinomycetota</taxon>
        <taxon>Actinomycetes</taxon>
        <taxon>Streptosporangiales</taxon>
        <taxon>Streptosporangiaceae</taxon>
        <taxon>Sphaerimonospora</taxon>
    </lineage>
</organism>
<sequence length="143" mass="15851">MFDVIHWRGYLRVNKHAGAGRVIARMGKAAGEPFTLLSCESYWKMPELAEVRMSSPLGVQEPQEAVFHTLLTAQRIANPWSVTCNICDDRLYLEGIAAKTASARFTVPGVDWLLFSVTADEPGSGPCRPEREQPHDPRASACH</sequence>
<comment type="caution">
    <text evidence="2">The sequence shown here is derived from an EMBL/GenBank/DDBJ whole genome shotgun (WGS) entry which is preliminary data.</text>
</comment>
<proteinExistence type="predicted"/>
<evidence type="ECO:0000313" key="2">
    <source>
        <dbReference type="EMBL" id="MFC0866302.1"/>
    </source>
</evidence>
<accession>A0ABV6UDU1</accession>
<dbReference type="EMBL" id="JBHMQT010000072">
    <property type="protein sequence ID" value="MFC0866302.1"/>
    <property type="molecule type" value="Genomic_DNA"/>
</dbReference>
<keyword evidence="3" id="KW-1185">Reference proteome</keyword>
<evidence type="ECO:0000313" key="3">
    <source>
        <dbReference type="Proteomes" id="UP001589870"/>
    </source>
</evidence>
<reference evidence="2 3" key="1">
    <citation type="submission" date="2024-09" db="EMBL/GenBank/DDBJ databases">
        <authorList>
            <person name="Sun Q."/>
            <person name="Mori K."/>
        </authorList>
    </citation>
    <scope>NUCLEOTIDE SEQUENCE [LARGE SCALE GENOMIC DNA]</scope>
    <source>
        <strain evidence="2 3">TBRC 1851</strain>
    </source>
</reference>